<gene>
    <name evidence="5" type="ORF">SAMN05216421_0274</name>
</gene>
<dbReference type="InterPro" id="IPR008707">
    <property type="entry name" value="B-propeller_PilY1"/>
</dbReference>
<keyword evidence="3" id="KW-0732">Signal</keyword>
<evidence type="ECO:0000256" key="1">
    <source>
        <dbReference type="ARBA" id="ARBA00022723"/>
    </source>
</evidence>
<dbReference type="Pfam" id="PF05567">
    <property type="entry name" value="T4P_PilY1"/>
    <property type="match status" value="1"/>
</dbReference>
<feature type="domain" description="PilY1 beta-propeller" evidence="4">
    <location>
        <begin position="717"/>
        <end position="1107"/>
    </location>
</feature>
<dbReference type="EMBL" id="LT629736">
    <property type="protein sequence ID" value="SDR77245.1"/>
    <property type="molecule type" value="Genomic_DNA"/>
</dbReference>
<name>A0A1H1LTC0_9GAMM</name>
<dbReference type="GO" id="GO:0046872">
    <property type="term" value="F:metal ion binding"/>
    <property type="evidence" value="ECO:0007669"/>
    <property type="project" value="UniProtKB-KW"/>
</dbReference>
<feature type="signal peptide" evidence="3">
    <location>
        <begin position="1"/>
        <end position="26"/>
    </location>
</feature>
<keyword evidence="1" id="KW-0479">Metal-binding</keyword>
<protein>
    <submittedName>
        <fullName evidence="5">Type IV pilus assembly protein PilY1</fullName>
    </submittedName>
</protein>
<proteinExistence type="predicted"/>
<evidence type="ECO:0000259" key="4">
    <source>
        <dbReference type="Pfam" id="PF05567"/>
    </source>
</evidence>
<dbReference type="OrthoDB" id="7156875at2"/>
<keyword evidence="6" id="KW-1185">Reference proteome</keyword>
<evidence type="ECO:0000313" key="5">
    <source>
        <dbReference type="EMBL" id="SDR77245.1"/>
    </source>
</evidence>
<reference evidence="6" key="1">
    <citation type="submission" date="2016-10" db="EMBL/GenBank/DDBJ databases">
        <authorList>
            <person name="Varghese N."/>
            <person name="Submissions S."/>
        </authorList>
    </citation>
    <scope>NUCLEOTIDE SEQUENCE [LARGE SCALE GENOMIC DNA]</scope>
    <source>
        <strain evidence="6">NRRL B-51270</strain>
    </source>
</reference>
<evidence type="ECO:0000256" key="2">
    <source>
        <dbReference type="ARBA" id="ARBA00022837"/>
    </source>
</evidence>
<accession>A0A1H1LTC0</accession>
<organism evidence="5 6">
    <name type="scientific">Halopseudomonas xinjiangensis</name>
    <dbReference type="NCBI Taxonomy" id="487184"/>
    <lineage>
        <taxon>Bacteria</taxon>
        <taxon>Pseudomonadati</taxon>
        <taxon>Pseudomonadota</taxon>
        <taxon>Gammaproteobacteria</taxon>
        <taxon>Pseudomonadales</taxon>
        <taxon>Pseudomonadaceae</taxon>
        <taxon>Halopseudomonas</taxon>
    </lineage>
</organism>
<sequence length="1288" mass="140287">MNTSFKSLGTPIAAVLYFVCFQGVNAAALDVSQKPLILVDSVAPNLVVTLDDSGSMWRAQVPDTSEGRHDRRGKSAAWNPLYYDPSITYEIPRGLDTSGNVVNFNTSFTQAWHNGFDTSQGSVDLSGSYKVDWYCDHNSFANCTYTSNSIGGQLGRNPTSDFRYDEHYSEVREREIDGDARSCDASIYRCEEYKDWRGRTRYRVYWVYTETGTRTVDKTAVGVPAYYYTLNAGCMKGTADENCYSKVDVSASSGPSGIDERQNFAIWYSFYRDRGLATISAAHLAFYTLPDDMRLTWQALNRCTAVNSTQSACRDNKFRRVNDQHKGNFYTWLRNITFGSGTPLRGALSNAGEFFKGNDAWAFNPNPVGGTTVTSPEYSCRASYHIMMTDGIWNGNSDIVTPSRADNSSFTLPDGTAYNGSRAPFADNTTKTLADYAMHYWANDLKGTLDNEVKPYTPFRGASDTATYWDPRNNPATWQSMSNFMVALGLGNAMNNANIPWSGSTFEGNGYQNLVGGTAWPAAGSDNNNNVYDLWHAAINSRGEFFSADSPEDLTKAFKDILNRIAERQSTAAASGSTTSVSADDPSDPYNLTIVNRSFFPEFDSSDWSGDVKRRDIERGLNGTYVRKDVWSAKAKLNATAENARNILMAGGAAASGLHNFTYDHLTNEQQTLFNVNPDSASGTVDNRGAARVSYLRGSRTGEGVATADFRRRGSVLGDIINSTPVVVGAPSYIPYLADDIDGEDGDYLAFREANKNRPELVYVGGNDGMLHAFLAGKTATDENGNETVVHEGGKEAFAFVPSVLIDKLPKLTAQSYKGGAHQFYVDGSPVVRDVYINGTWRTVLIGTLRAGGKSVFALDITSPGEDGSGVKLLWEISDQTEGYANLGYTFPQPEVARLHTGEWAVLLGNGYDSANDAASMFIIDVADGSLVRELVVDNGENTVNGLSGVRGADNNGDGVADYAYAGDLRGNLWRFDLSRSVTEEEADPFDTSVQGTVSAGSFGVSYGGQPLYTARYPAAADDLRIQSITAPPSLVRHPTRRGYLVIFGTGKFFETDDAAGDIEKANSVYAIWDRNTRAESTSTAPTLTRASLQQQTIAAEQVNTFSNSDGGSQTWNVRTVSENPVRWYADGTTRAEEANDANVSKWGWFLDLRVQGQALKGEMMLDRMLARGTSLIFGTLTPNDDPCADGASYWAYTIDARSGARTVRPALDFNGDGRFDSGDTISNVPPSGYGTDSPISLGKDGTIISAGGQTQFNPSPELQGRQSWQVVPLDIANGTEEDAEEEL</sequence>
<dbReference type="Proteomes" id="UP000243207">
    <property type="component" value="Chromosome I"/>
</dbReference>
<dbReference type="RefSeq" id="WP_093391462.1">
    <property type="nucleotide sequence ID" value="NZ_LT629736.1"/>
</dbReference>
<feature type="chain" id="PRO_5009253729" evidence="3">
    <location>
        <begin position="27"/>
        <end position="1288"/>
    </location>
</feature>
<evidence type="ECO:0000313" key="6">
    <source>
        <dbReference type="Proteomes" id="UP000243207"/>
    </source>
</evidence>
<keyword evidence="2" id="KW-0106">Calcium</keyword>
<dbReference type="STRING" id="487184.SAMN05216421_0274"/>
<evidence type="ECO:0000256" key="3">
    <source>
        <dbReference type="SAM" id="SignalP"/>
    </source>
</evidence>